<dbReference type="Proteomes" id="UP001231616">
    <property type="component" value="Unassembled WGS sequence"/>
</dbReference>
<comment type="similarity">
    <text evidence="1">Belongs to the MaoP family.</text>
</comment>
<protein>
    <recommendedName>
        <fullName evidence="2">Macrodomain Ori protein</fullName>
    </recommendedName>
</protein>
<reference evidence="3 4" key="1">
    <citation type="submission" date="2023-08" db="EMBL/GenBank/DDBJ databases">
        <authorList>
            <person name="Joshi A."/>
            <person name="Thite S."/>
        </authorList>
    </citation>
    <scope>NUCLEOTIDE SEQUENCE [LARGE SCALE GENOMIC DNA]</scope>
    <source>
        <strain evidence="3 4">AC40</strain>
    </source>
</reference>
<evidence type="ECO:0000313" key="3">
    <source>
        <dbReference type="EMBL" id="MDP4536417.1"/>
    </source>
</evidence>
<name>A0ABT9GZD4_9GAMM</name>
<comment type="caution">
    <text evidence="3">The sequence shown here is derived from an EMBL/GenBank/DDBJ whole genome shotgun (WGS) entry which is preliminary data.</text>
</comment>
<organism evidence="3 4">
    <name type="scientific">Alkalimonas collagenimarina</name>
    <dbReference type="NCBI Taxonomy" id="400390"/>
    <lineage>
        <taxon>Bacteria</taxon>
        <taxon>Pseudomonadati</taxon>
        <taxon>Pseudomonadota</taxon>
        <taxon>Gammaproteobacteria</taxon>
        <taxon>Alkalimonas</taxon>
    </lineage>
</organism>
<evidence type="ECO:0000256" key="1">
    <source>
        <dbReference type="ARBA" id="ARBA00093464"/>
    </source>
</evidence>
<dbReference type="EMBL" id="JAUZVZ010000011">
    <property type="protein sequence ID" value="MDP4536417.1"/>
    <property type="molecule type" value="Genomic_DNA"/>
</dbReference>
<dbReference type="RefSeq" id="WP_305893682.1">
    <property type="nucleotide sequence ID" value="NZ_JAUZVZ010000011.1"/>
</dbReference>
<gene>
    <name evidence="3" type="ORF">Q3O60_09480</name>
</gene>
<evidence type="ECO:0000256" key="2">
    <source>
        <dbReference type="ARBA" id="ARBA00093628"/>
    </source>
</evidence>
<sequence>MQQSFVAPRRFFDDRNFPKGFTRSGRFTLAEGTLLEKHGIALQELEQGLREPQTEDEQHFVLVCRGEAEASTSLEKAWFKYKQRVQEKRKFHTVFGKKRIADSSDDFSYVETDND</sequence>
<dbReference type="Pfam" id="PF04219">
    <property type="entry name" value="DUF413"/>
    <property type="match status" value="1"/>
</dbReference>
<dbReference type="InterPro" id="IPR007335">
    <property type="entry name" value="DUF413"/>
</dbReference>
<proteinExistence type="inferred from homology"/>
<evidence type="ECO:0000313" key="4">
    <source>
        <dbReference type="Proteomes" id="UP001231616"/>
    </source>
</evidence>
<keyword evidence="4" id="KW-1185">Reference proteome</keyword>
<accession>A0ABT9GZD4</accession>